<evidence type="ECO:0000313" key="6">
    <source>
        <dbReference type="EMBL" id="WXB00626.1"/>
    </source>
</evidence>
<evidence type="ECO:0000256" key="1">
    <source>
        <dbReference type="ARBA" id="ARBA00004141"/>
    </source>
</evidence>
<evidence type="ECO:0000256" key="5">
    <source>
        <dbReference type="SAM" id="Phobius"/>
    </source>
</evidence>
<feature type="transmembrane region" description="Helical" evidence="5">
    <location>
        <begin position="33"/>
        <end position="56"/>
    </location>
</feature>
<comment type="subcellular location">
    <subcellularLocation>
        <location evidence="1">Membrane</location>
        <topology evidence="1">Multi-pass membrane protein</topology>
    </subcellularLocation>
</comment>
<dbReference type="Proteomes" id="UP001374803">
    <property type="component" value="Chromosome"/>
</dbReference>
<dbReference type="EMBL" id="CP089983">
    <property type="protein sequence ID" value="WXB00626.1"/>
    <property type="molecule type" value="Genomic_DNA"/>
</dbReference>
<keyword evidence="4 5" id="KW-0472">Membrane</keyword>
<organism evidence="6 7">
    <name type="scientific">Pendulispora rubella</name>
    <dbReference type="NCBI Taxonomy" id="2741070"/>
    <lineage>
        <taxon>Bacteria</taxon>
        <taxon>Pseudomonadati</taxon>
        <taxon>Myxococcota</taxon>
        <taxon>Myxococcia</taxon>
        <taxon>Myxococcales</taxon>
        <taxon>Sorangiineae</taxon>
        <taxon>Pendulisporaceae</taxon>
        <taxon>Pendulispora</taxon>
    </lineage>
</organism>
<gene>
    <name evidence="6" type="ORF">LVJ94_27345</name>
</gene>
<evidence type="ECO:0000256" key="3">
    <source>
        <dbReference type="ARBA" id="ARBA00022989"/>
    </source>
</evidence>
<name>A0ABZ2KUB4_9BACT</name>
<dbReference type="RefSeq" id="WP_394830228.1">
    <property type="nucleotide sequence ID" value="NZ_CP089929.1"/>
</dbReference>
<dbReference type="PANTHER" id="PTHR36974">
    <property type="entry name" value="MEMBRANE PROTEIN-RELATED"/>
    <property type="match status" value="1"/>
</dbReference>
<keyword evidence="2 5" id="KW-0812">Transmembrane</keyword>
<evidence type="ECO:0000313" key="7">
    <source>
        <dbReference type="Proteomes" id="UP001374803"/>
    </source>
</evidence>
<accession>A0ABZ2KUB4</accession>
<evidence type="ECO:0000256" key="2">
    <source>
        <dbReference type="ARBA" id="ARBA00022692"/>
    </source>
</evidence>
<keyword evidence="7" id="KW-1185">Reference proteome</keyword>
<dbReference type="PANTHER" id="PTHR36974:SF1">
    <property type="entry name" value="DOXX FAMILY MEMBRANE PROTEIN"/>
    <property type="match status" value="1"/>
</dbReference>
<protein>
    <submittedName>
        <fullName evidence="6">DoxX family protein</fullName>
    </submittedName>
</protein>
<dbReference type="InterPro" id="IPR032808">
    <property type="entry name" value="DoxX"/>
</dbReference>
<feature type="transmembrane region" description="Helical" evidence="5">
    <location>
        <begin position="68"/>
        <end position="87"/>
    </location>
</feature>
<reference evidence="6" key="1">
    <citation type="submission" date="2021-12" db="EMBL/GenBank/DDBJ databases">
        <title>Discovery of the Pendulisporaceae a myxobacterial family with distinct sporulation behavior and unique specialized metabolism.</title>
        <authorList>
            <person name="Garcia R."/>
            <person name="Popoff A."/>
            <person name="Bader C.D."/>
            <person name="Loehr J."/>
            <person name="Walesch S."/>
            <person name="Walt C."/>
            <person name="Boldt J."/>
            <person name="Bunk B."/>
            <person name="Haeckl F.J.F.P.J."/>
            <person name="Gunesch A.P."/>
            <person name="Birkelbach J."/>
            <person name="Nuebel U."/>
            <person name="Pietschmann T."/>
            <person name="Bach T."/>
            <person name="Mueller R."/>
        </authorList>
    </citation>
    <scope>NUCLEOTIDE SEQUENCE</scope>
    <source>
        <strain evidence="6">MSr11367</strain>
    </source>
</reference>
<feature type="transmembrane region" description="Helical" evidence="5">
    <location>
        <begin position="93"/>
        <end position="114"/>
    </location>
</feature>
<evidence type="ECO:0000256" key="4">
    <source>
        <dbReference type="ARBA" id="ARBA00023136"/>
    </source>
</evidence>
<dbReference type="Pfam" id="PF13564">
    <property type="entry name" value="DoxX_2"/>
    <property type="match status" value="1"/>
</dbReference>
<sequence length="165" mass="17401">MPLITLILVTLLARLAGWRRFGGERFSTLSGALRAGVAALFVLTGTVHFVGLRAELMKMVPPVFGDPGFWVTVTGIAELAGAIGILLPATRRAAAAGLLLLLLAVLPANVYAATHQVTFGNDPATPLLPRLLEQLLYLAAVAWAGYGPSVAARYTSGWARRSHTA</sequence>
<feature type="transmembrane region" description="Helical" evidence="5">
    <location>
        <begin position="135"/>
        <end position="154"/>
    </location>
</feature>
<proteinExistence type="predicted"/>
<keyword evidence="3 5" id="KW-1133">Transmembrane helix</keyword>